<proteinExistence type="predicted"/>
<reference evidence="1 2" key="1">
    <citation type="journal article" date="2015" name="Nature">
        <title>rRNA introns, odd ribosomes, and small enigmatic genomes across a large radiation of phyla.</title>
        <authorList>
            <person name="Brown C.T."/>
            <person name="Hug L.A."/>
            <person name="Thomas B.C."/>
            <person name="Sharon I."/>
            <person name="Castelle C.J."/>
            <person name="Singh A."/>
            <person name="Wilkins M.J."/>
            <person name="Williams K.H."/>
            <person name="Banfield J.F."/>
        </authorList>
    </citation>
    <scope>NUCLEOTIDE SEQUENCE [LARGE SCALE GENOMIC DNA]</scope>
</reference>
<sequence>MGDLKVGLMAMAGDPQLIAAAGALGCFEEDSSAKILQDLLALPEEARDKKCKAVLKNSFGMGHGSVGDQGIFIFSIENLPRAATLQLCLPEFASHLQQSLRRAKPDRGFYLPAKILKDGDMARKILSESFELYQEMSAAGISGEDARYILPLYTKTNIQTAISARELCHLRVMSNTEATPYIVWLVVEEMWRLAHEEAQHLFTDFGFNYEPLAWYPSSQLFAEKNLTMKRLIDKYAAKDYKAVLLYQPWLIYAITAETIREAVCNRNEAELANLKHLHFEFLAKMSLACFHQATRQRTWNQSVESIYSAAQADFDEPYSRMFVPVSIERSDFFDRYREMYLKMMALYAKLKQRGIPAQEAIGVVPHSLMVYDWIHVNGWNAIHAIGKRTCEKAQLEIRRIAWAMANQIKTAMPIFEGYVEPQCVTYGKCPEKDPCDYLEKRKRKTVKHNGLHIA</sequence>
<dbReference type="Proteomes" id="UP000034087">
    <property type="component" value="Unassembled WGS sequence"/>
</dbReference>
<evidence type="ECO:0000313" key="2">
    <source>
        <dbReference type="Proteomes" id="UP000034087"/>
    </source>
</evidence>
<protein>
    <submittedName>
        <fullName evidence="1">Thymidylate synthase ThyX</fullName>
    </submittedName>
</protein>
<dbReference type="EMBL" id="LCIR01000036">
    <property type="protein sequence ID" value="KKT58230.1"/>
    <property type="molecule type" value="Genomic_DNA"/>
</dbReference>
<dbReference type="PROSITE" id="PS51257">
    <property type="entry name" value="PROKAR_LIPOPROTEIN"/>
    <property type="match status" value="1"/>
</dbReference>
<dbReference type="Gene3D" id="3.30.1360.170">
    <property type="match status" value="2"/>
</dbReference>
<comment type="caution">
    <text evidence="1">The sequence shown here is derived from an EMBL/GenBank/DDBJ whole genome shotgun (WGS) entry which is preliminary data.</text>
</comment>
<dbReference type="GO" id="GO:0070402">
    <property type="term" value="F:NADPH binding"/>
    <property type="evidence" value="ECO:0007669"/>
    <property type="project" value="TreeGrafter"/>
</dbReference>
<dbReference type="GO" id="GO:0006231">
    <property type="term" value="P:dTMP biosynthetic process"/>
    <property type="evidence" value="ECO:0007669"/>
    <property type="project" value="InterPro"/>
</dbReference>
<evidence type="ECO:0000313" key="1">
    <source>
        <dbReference type="EMBL" id="KKT58230.1"/>
    </source>
</evidence>
<dbReference type="SUPFAM" id="SSF69796">
    <property type="entry name" value="Thymidylate synthase-complementing protein Thy1"/>
    <property type="match status" value="2"/>
</dbReference>
<name>A0A0G1IGE5_9BACT</name>
<dbReference type="PANTHER" id="PTHR34934:SF1">
    <property type="entry name" value="FLAVIN-DEPENDENT THYMIDYLATE SYNTHASE"/>
    <property type="match status" value="1"/>
</dbReference>
<dbReference type="PANTHER" id="PTHR34934">
    <property type="entry name" value="FLAVIN-DEPENDENT THYMIDYLATE SYNTHASE"/>
    <property type="match status" value="1"/>
</dbReference>
<dbReference type="InterPro" id="IPR036098">
    <property type="entry name" value="Thymidylate_synthase_ThyX_sf"/>
</dbReference>
<dbReference type="AlphaFoldDB" id="A0A0G1IGE5"/>
<accession>A0A0G1IGE5</accession>
<dbReference type="GO" id="GO:0004799">
    <property type="term" value="F:thymidylate synthase activity"/>
    <property type="evidence" value="ECO:0007669"/>
    <property type="project" value="TreeGrafter"/>
</dbReference>
<gene>
    <name evidence="1" type="ORF">UW53_C0036G0005</name>
</gene>
<dbReference type="InterPro" id="IPR003669">
    <property type="entry name" value="Thymidylate_synthase_ThyX"/>
</dbReference>
<dbReference type="GO" id="GO:0050797">
    <property type="term" value="F:thymidylate synthase (FAD) activity"/>
    <property type="evidence" value="ECO:0007669"/>
    <property type="project" value="InterPro"/>
</dbReference>
<dbReference type="CDD" id="cd20175">
    <property type="entry name" value="ThyX"/>
    <property type="match status" value="2"/>
</dbReference>
<dbReference type="GO" id="GO:0050660">
    <property type="term" value="F:flavin adenine dinucleotide binding"/>
    <property type="evidence" value="ECO:0007669"/>
    <property type="project" value="InterPro"/>
</dbReference>
<dbReference type="PROSITE" id="PS51331">
    <property type="entry name" value="THYX"/>
    <property type="match status" value="2"/>
</dbReference>
<organism evidence="1 2">
    <name type="scientific">Candidatus Giovannonibacteria bacterium GW2011_GWA1_44_25</name>
    <dbReference type="NCBI Taxonomy" id="1618645"/>
    <lineage>
        <taxon>Bacteria</taxon>
        <taxon>Candidatus Giovannoniibacteriota</taxon>
    </lineage>
</organism>
<dbReference type="Pfam" id="PF02511">
    <property type="entry name" value="Thy1"/>
    <property type="match status" value="2"/>
</dbReference>